<feature type="compositionally biased region" description="Basic and acidic residues" evidence="1">
    <location>
        <begin position="693"/>
        <end position="707"/>
    </location>
</feature>
<dbReference type="Proteomes" id="UP000714275">
    <property type="component" value="Unassembled WGS sequence"/>
</dbReference>
<name>A0A9P6ZFZ8_9AGAM</name>
<keyword evidence="3" id="KW-1185">Reference proteome</keyword>
<dbReference type="EMBL" id="JABBWD010000124">
    <property type="protein sequence ID" value="KAG1764497.1"/>
    <property type="molecule type" value="Genomic_DNA"/>
</dbReference>
<reference evidence="2" key="1">
    <citation type="journal article" date="2020" name="New Phytol.">
        <title>Comparative genomics reveals dynamic genome evolution in host specialist ectomycorrhizal fungi.</title>
        <authorList>
            <person name="Lofgren L.A."/>
            <person name="Nguyen N.H."/>
            <person name="Vilgalys R."/>
            <person name="Ruytinx J."/>
            <person name="Liao H.L."/>
            <person name="Branco S."/>
            <person name="Kuo A."/>
            <person name="LaButti K."/>
            <person name="Lipzen A."/>
            <person name="Andreopoulos W."/>
            <person name="Pangilinan J."/>
            <person name="Riley R."/>
            <person name="Hundley H."/>
            <person name="Na H."/>
            <person name="Barry K."/>
            <person name="Grigoriev I.V."/>
            <person name="Stajich J.E."/>
            <person name="Kennedy P.G."/>
        </authorList>
    </citation>
    <scope>NUCLEOTIDE SEQUENCE</scope>
    <source>
        <strain evidence="2">DOB743</strain>
    </source>
</reference>
<comment type="caution">
    <text evidence="2">The sequence shown here is derived from an EMBL/GenBank/DDBJ whole genome shotgun (WGS) entry which is preliminary data.</text>
</comment>
<proteinExistence type="predicted"/>
<feature type="region of interest" description="Disordered" evidence="1">
    <location>
        <begin position="226"/>
        <end position="249"/>
    </location>
</feature>
<evidence type="ECO:0000313" key="2">
    <source>
        <dbReference type="EMBL" id="KAG1764497.1"/>
    </source>
</evidence>
<sequence length="713" mass="81563">MASWTLVFCNALNEHKDAFIAAKGNSSIRAGILKKIKDTIVNSETAKDPCIMLPEKNLQKAVRTYYLDFLEDDEDCKAEEEIIEGGHKDRSAPDAVTIEMVRERENDKPEDAGKYKTEFSGFDVVQKLFKDEFGEYDKQHINTSDLKSMGQRTKLARTWHQAMSPEVKQELEWVASKWNREGAPADTKDRYHSRNQKKTWFGERWGCMSSSLQPVIEAREGLLQLLSGRPPPKRRKKSFTQSSKDNKKWAGQVQDRLANWLLEGEYVDEGDSDEEDDDEEDNLPDLTVKVDDDGYPCLPQGFKSLKLKHRQKVVRSIFQKAYAVITNNLRAPVPWGEVSKNPAHYLDLECVPENMVVKDPSHMQKDTITVVYSHWKKCASHDEPIVRFVGYRQADFYDSHAKKGGANGKSRRKPDYVNVTSDEEQWLKKVDDVKSSSDEDEVDIDTTPISDSCPKYHLTRDMLKSFRKQRLPVWDSWTWSQTYLPQNIHGNMETVSAALEDVSNYQFNSHGTGRIVILGLGLLLRECRHAQEYEADEADADVPDYLGSSILGFEVGDQIEEKITGIEADVEALLKDGNLGLSVVRQDIEKRRTEERKKLKQAKTKKAEEASIADEKRKVEEENRSKEEKRAVEEKKREDEKRAVEEKRMEEEERLAAEASKAGRSVRKSDAKGKGKRPAADLGEPLKKKVKASHPDLPRRSRRDKVGPKRYQG</sequence>
<organism evidence="2 3">
    <name type="scientific">Suillus placidus</name>
    <dbReference type="NCBI Taxonomy" id="48579"/>
    <lineage>
        <taxon>Eukaryota</taxon>
        <taxon>Fungi</taxon>
        <taxon>Dikarya</taxon>
        <taxon>Basidiomycota</taxon>
        <taxon>Agaricomycotina</taxon>
        <taxon>Agaricomycetes</taxon>
        <taxon>Agaricomycetidae</taxon>
        <taxon>Boletales</taxon>
        <taxon>Suillineae</taxon>
        <taxon>Suillaceae</taxon>
        <taxon>Suillus</taxon>
    </lineage>
</organism>
<evidence type="ECO:0000313" key="3">
    <source>
        <dbReference type="Proteomes" id="UP000714275"/>
    </source>
</evidence>
<feature type="region of interest" description="Disordered" evidence="1">
    <location>
        <begin position="592"/>
        <end position="713"/>
    </location>
</feature>
<dbReference type="AlphaFoldDB" id="A0A9P6ZFZ8"/>
<evidence type="ECO:0000256" key="1">
    <source>
        <dbReference type="SAM" id="MobiDB-lite"/>
    </source>
</evidence>
<feature type="compositionally biased region" description="Basic and acidic residues" evidence="1">
    <location>
        <begin position="605"/>
        <end position="656"/>
    </location>
</feature>
<gene>
    <name evidence="2" type="ORF">EV702DRAFT_1051326</name>
</gene>
<accession>A0A9P6ZFZ8</accession>
<protein>
    <submittedName>
        <fullName evidence="2">Uncharacterized protein</fullName>
    </submittedName>
</protein>
<dbReference type="OrthoDB" id="2674644at2759"/>